<dbReference type="InterPro" id="IPR000064">
    <property type="entry name" value="NLP_P60_dom"/>
</dbReference>
<evidence type="ECO:0000313" key="6">
    <source>
        <dbReference type="EMBL" id="QJH92920.1"/>
    </source>
</evidence>
<keyword evidence="4" id="KW-0788">Thiol protease</keyword>
<dbReference type="Pfam" id="PF00877">
    <property type="entry name" value="NLPC_P60"/>
    <property type="match status" value="1"/>
</dbReference>
<feature type="domain" description="NlpC/P60" evidence="5">
    <location>
        <begin position="14"/>
        <end position="147"/>
    </location>
</feature>
<dbReference type="AlphaFoldDB" id="A0A6M3X558"/>
<evidence type="ECO:0000256" key="2">
    <source>
        <dbReference type="ARBA" id="ARBA00022670"/>
    </source>
</evidence>
<dbReference type="Gene3D" id="3.90.1720.10">
    <property type="entry name" value="endopeptidase domain like (from Nostoc punctiforme)"/>
    <property type="match status" value="1"/>
</dbReference>
<comment type="similarity">
    <text evidence="1">Belongs to the peptidase C40 family.</text>
</comment>
<evidence type="ECO:0000256" key="3">
    <source>
        <dbReference type="ARBA" id="ARBA00022801"/>
    </source>
</evidence>
<dbReference type="InterPro" id="IPR051794">
    <property type="entry name" value="PG_Endopeptidase_C40"/>
</dbReference>
<evidence type="ECO:0000259" key="5">
    <source>
        <dbReference type="PROSITE" id="PS51935"/>
    </source>
</evidence>
<dbReference type="GO" id="GO:0006508">
    <property type="term" value="P:proteolysis"/>
    <property type="evidence" value="ECO:0007669"/>
    <property type="project" value="UniProtKB-KW"/>
</dbReference>
<sequence length="182" mass="20709">MIDTQRIQEIVMLEKKRKWAVEYAKTWIGTIYLWSGSDSFGMDCSGLIHEVLQSVGLEPHKFDSTANDLYIKYKPYKIDYLKEGCLVFWFKGNEAKHVEMAINPYQTIGASGGGSPSMSVDKLSKEHPILALLPTWILKWLIGVYDAMNRDAFVKIRPVDYRGPGYKIVDPFLNTDTPGDPQ</sequence>
<gene>
    <name evidence="6" type="ORF">MM171A02250_0007</name>
</gene>
<dbReference type="EMBL" id="MT143931">
    <property type="protein sequence ID" value="QJH92920.1"/>
    <property type="molecule type" value="Genomic_DNA"/>
</dbReference>
<proteinExistence type="inferred from homology"/>
<dbReference type="GO" id="GO:0008234">
    <property type="term" value="F:cysteine-type peptidase activity"/>
    <property type="evidence" value="ECO:0007669"/>
    <property type="project" value="UniProtKB-KW"/>
</dbReference>
<name>A0A6M3X558_9ZZZZ</name>
<reference evidence="6" key="1">
    <citation type="submission" date="2020-03" db="EMBL/GenBank/DDBJ databases">
        <title>The deep terrestrial virosphere.</title>
        <authorList>
            <person name="Holmfeldt K."/>
            <person name="Nilsson E."/>
            <person name="Simone D."/>
            <person name="Lopez-Fernandez M."/>
            <person name="Wu X."/>
            <person name="de Brujin I."/>
            <person name="Lundin D."/>
            <person name="Andersson A."/>
            <person name="Bertilsson S."/>
            <person name="Dopson M."/>
        </authorList>
    </citation>
    <scope>NUCLEOTIDE SEQUENCE</scope>
    <source>
        <strain evidence="6">MM171A02250</strain>
    </source>
</reference>
<dbReference type="SUPFAM" id="SSF54001">
    <property type="entry name" value="Cysteine proteinases"/>
    <property type="match status" value="1"/>
</dbReference>
<organism evidence="6">
    <name type="scientific">viral metagenome</name>
    <dbReference type="NCBI Taxonomy" id="1070528"/>
    <lineage>
        <taxon>unclassified sequences</taxon>
        <taxon>metagenomes</taxon>
        <taxon>organismal metagenomes</taxon>
    </lineage>
</organism>
<evidence type="ECO:0000256" key="1">
    <source>
        <dbReference type="ARBA" id="ARBA00007074"/>
    </source>
</evidence>
<dbReference type="InterPro" id="IPR038765">
    <property type="entry name" value="Papain-like_cys_pep_sf"/>
</dbReference>
<accession>A0A6M3X558</accession>
<dbReference type="PANTHER" id="PTHR47359:SF3">
    <property type="entry name" value="NLP_P60 DOMAIN-CONTAINING PROTEIN-RELATED"/>
    <property type="match status" value="1"/>
</dbReference>
<dbReference type="PANTHER" id="PTHR47359">
    <property type="entry name" value="PEPTIDOGLYCAN DL-ENDOPEPTIDASE CWLO"/>
    <property type="match status" value="1"/>
</dbReference>
<keyword evidence="3" id="KW-0378">Hydrolase</keyword>
<dbReference type="PROSITE" id="PS51935">
    <property type="entry name" value="NLPC_P60"/>
    <property type="match status" value="1"/>
</dbReference>
<protein>
    <recommendedName>
        <fullName evidence="5">NlpC/P60 domain-containing protein</fullName>
    </recommendedName>
</protein>
<keyword evidence="2" id="KW-0645">Protease</keyword>
<evidence type="ECO:0000256" key="4">
    <source>
        <dbReference type="ARBA" id="ARBA00022807"/>
    </source>
</evidence>